<keyword evidence="4" id="KW-1003">Cell membrane</keyword>
<evidence type="ECO:0000256" key="8">
    <source>
        <dbReference type="ARBA" id="ARBA00023136"/>
    </source>
</evidence>
<dbReference type="GO" id="GO:0005886">
    <property type="term" value="C:plasma membrane"/>
    <property type="evidence" value="ECO:0007669"/>
    <property type="project" value="UniProtKB-SubCell"/>
</dbReference>
<evidence type="ECO:0000256" key="9">
    <source>
        <dbReference type="SAM" id="Phobius"/>
    </source>
</evidence>
<evidence type="ECO:0000256" key="7">
    <source>
        <dbReference type="ARBA" id="ARBA00022989"/>
    </source>
</evidence>
<dbReference type="PANTHER" id="PTHR36106">
    <property type="entry name" value="ANAEROBIC C4-DICARBOXYLATE TRANSPORTER DCUB"/>
    <property type="match status" value="1"/>
</dbReference>
<keyword evidence="7 9" id="KW-1133">Transmembrane helix</keyword>
<gene>
    <name evidence="11" type="ORF">FLA105534_01729</name>
</gene>
<comment type="similarity">
    <text evidence="2">Belongs to the DcuA/DcuB transporter (TC 2.A.13.1) family.</text>
</comment>
<sequence length="159" mass="17150">MKISKKIYLCLFLIMTGMSLCLGKNESKTEPVVAEQSATAVSTASELKSNDSKSVANAQKVSADSAKKATTDAEKSIPANAPFLFWSQLVLLLVIIYFGIKYGGIALGMLGGLGVTLLVFLYGVEPGKPPIEVMLIILASNYFIIIRGDRSFEFNCELC</sequence>
<dbReference type="RefSeq" id="WP_197913318.1">
    <property type="nucleotide sequence ID" value="NZ_CADCSU010000075.1"/>
</dbReference>
<evidence type="ECO:0000256" key="3">
    <source>
        <dbReference type="ARBA" id="ARBA00022448"/>
    </source>
</evidence>
<feature type="transmembrane region" description="Helical" evidence="9">
    <location>
        <begin position="105"/>
        <end position="124"/>
    </location>
</feature>
<evidence type="ECO:0000256" key="2">
    <source>
        <dbReference type="ARBA" id="ARBA00006413"/>
    </source>
</evidence>
<keyword evidence="6 9" id="KW-0812">Transmembrane</keyword>
<feature type="transmembrane region" description="Helical" evidence="9">
    <location>
        <begin position="83"/>
        <end position="100"/>
    </location>
</feature>
<reference evidence="11 12" key="1">
    <citation type="submission" date="2020-02" db="EMBL/GenBank/DDBJ databases">
        <authorList>
            <person name="Criscuolo A."/>
        </authorList>
    </citation>
    <scope>NUCLEOTIDE SEQUENCE [LARGE SCALE GENOMIC DNA]</scope>
    <source>
        <strain evidence="11">CIP105534</strain>
    </source>
</reference>
<evidence type="ECO:0000256" key="4">
    <source>
        <dbReference type="ARBA" id="ARBA00022475"/>
    </source>
</evidence>
<evidence type="ECO:0000256" key="1">
    <source>
        <dbReference type="ARBA" id="ARBA00004429"/>
    </source>
</evidence>
<keyword evidence="5" id="KW-0997">Cell inner membrane</keyword>
<dbReference type="AlphaFoldDB" id="A0A6J4GH52"/>
<accession>A0A6J4GH52</accession>
<comment type="subcellular location">
    <subcellularLocation>
        <location evidence="1">Cell inner membrane</location>
        <topology evidence="1">Multi-pass membrane protein</topology>
    </subcellularLocation>
</comment>
<keyword evidence="8 9" id="KW-0472">Membrane</keyword>
<evidence type="ECO:0000256" key="5">
    <source>
        <dbReference type="ARBA" id="ARBA00022519"/>
    </source>
</evidence>
<keyword evidence="3" id="KW-0813">Transport</keyword>
<feature type="signal peptide" evidence="10">
    <location>
        <begin position="1"/>
        <end position="23"/>
    </location>
</feature>
<dbReference type="GO" id="GO:0015556">
    <property type="term" value="F:C4-dicarboxylate transmembrane transporter activity"/>
    <property type="evidence" value="ECO:0007669"/>
    <property type="project" value="InterPro"/>
</dbReference>
<evidence type="ECO:0000256" key="6">
    <source>
        <dbReference type="ARBA" id="ARBA00022692"/>
    </source>
</evidence>
<keyword evidence="10" id="KW-0732">Signal</keyword>
<protein>
    <submittedName>
        <fullName evidence="11">Uncharacterized protein</fullName>
    </submittedName>
</protein>
<keyword evidence="12" id="KW-1185">Reference proteome</keyword>
<organism evidence="11 12">
    <name type="scientific">Flavobacterium bizetiae</name>
    <dbReference type="NCBI Taxonomy" id="2704140"/>
    <lineage>
        <taxon>Bacteria</taxon>
        <taxon>Pseudomonadati</taxon>
        <taxon>Bacteroidota</taxon>
        <taxon>Flavobacteriia</taxon>
        <taxon>Flavobacteriales</taxon>
        <taxon>Flavobacteriaceae</taxon>
        <taxon>Flavobacterium</taxon>
    </lineage>
</organism>
<dbReference type="EMBL" id="CADCSU010000075">
    <property type="protein sequence ID" value="CAA9197600.1"/>
    <property type="molecule type" value="Genomic_DNA"/>
</dbReference>
<evidence type="ECO:0000256" key="10">
    <source>
        <dbReference type="SAM" id="SignalP"/>
    </source>
</evidence>
<dbReference type="Proteomes" id="UP000479938">
    <property type="component" value="Unassembled WGS sequence"/>
</dbReference>
<name>A0A6J4GH52_9FLAO</name>
<evidence type="ECO:0000313" key="11">
    <source>
        <dbReference type="EMBL" id="CAA9197600.1"/>
    </source>
</evidence>
<proteinExistence type="inferred from homology"/>
<dbReference type="InterPro" id="IPR004668">
    <property type="entry name" value="Anaer_Dcu_memb_transpt"/>
</dbReference>
<dbReference type="Pfam" id="PF03605">
    <property type="entry name" value="DcuA_DcuB"/>
    <property type="match status" value="1"/>
</dbReference>
<dbReference type="PANTHER" id="PTHR36106:SF3">
    <property type="entry name" value="ANAEROBIC C4-DICARBOXYLATE TRANSPORTER DCUB"/>
    <property type="match status" value="1"/>
</dbReference>
<feature type="chain" id="PRO_5026834935" evidence="10">
    <location>
        <begin position="24"/>
        <end position="159"/>
    </location>
</feature>
<evidence type="ECO:0000313" key="12">
    <source>
        <dbReference type="Proteomes" id="UP000479938"/>
    </source>
</evidence>